<evidence type="ECO:0000256" key="3">
    <source>
        <dbReference type="ARBA" id="ARBA00023033"/>
    </source>
</evidence>
<keyword evidence="2" id="KW-0560">Oxidoreductase</keyword>
<dbReference type="Gene3D" id="1.10.620.20">
    <property type="entry name" value="Ribonucleotide Reductase, subunit A"/>
    <property type="match status" value="1"/>
</dbReference>
<evidence type="ECO:0000256" key="1">
    <source>
        <dbReference type="ARBA" id="ARBA00012710"/>
    </source>
</evidence>
<dbReference type="RefSeq" id="WP_144638113.1">
    <property type="nucleotide sequence ID" value="NZ_BNAX01000020.1"/>
</dbReference>
<dbReference type="InterPro" id="IPR009078">
    <property type="entry name" value="Ferritin-like_SF"/>
</dbReference>
<accession>A0A558ADP3</accession>
<evidence type="ECO:0000313" key="6">
    <source>
        <dbReference type="Proteomes" id="UP000318578"/>
    </source>
</evidence>
<organism evidence="5 6">
    <name type="scientific">Amycolatopsis acidiphila</name>
    <dbReference type="NCBI Taxonomy" id="715473"/>
    <lineage>
        <taxon>Bacteria</taxon>
        <taxon>Bacillati</taxon>
        <taxon>Actinomycetota</taxon>
        <taxon>Actinomycetes</taxon>
        <taxon>Pseudonocardiales</taxon>
        <taxon>Pseudonocardiaceae</taxon>
        <taxon>Amycolatopsis</taxon>
    </lineage>
</organism>
<reference evidence="5 6" key="1">
    <citation type="submission" date="2019-07" db="EMBL/GenBank/DDBJ databases">
        <title>New species of Amycolatopsis and Streptomyces.</title>
        <authorList>
            <person name="Duangmal K."/>
            <person name="Teo W.F.A."/>
            <person name="Lipun K."/>
        </authorList>
    </citation>
    <scope>NUCLEOTIDE SEQUENCE [LARGE SCALE GENOMIC DNA]</scope>
    <source>
        <strain evidence="5 6">JCM 30562</strain>
    </source>
</reference>
<evidence type="ECO:0000256" key="4">
    <source>
        <dbReference type="ARBA" id="ARBA00048941"/>
    </source>
</evidence>
<dbReference type="Proteomes" id="UP000318578">
    <property type="component" value="Unassembled WGS sequence"/>
</dbReference>
<comment type="catalytic activity">
    <reaction evidence="4">
        <text>propane + NADH + O2 + H(+) = propan-2-ol + NAD(+) + H2O</text>
        <dbReference type="Rhea" id="RHEA:49992"/>
        <dbReference type="ChEBI" id="CHEBI:15377"/>
        <dbReference type="ChEBI" id="CHEBI:15378"/>
        <dbReference type="ChEBI" id="CHEBI:15379"/>
        <dbReference type="ChEBI" id="CHEBI:17824"/>
        <dbReference type="ChEBI" id="CHEBI:32879"/>
        <dbReference type="ChEBI" id="CHEBI:57540"/>
        <dbReference type="ChEBI" id="CHEBI:57945"/>
        <dbReference type="EC" id="1.14.13.227"/>
    </reaction>
</comment>
<dbReference type="AlphaFoldDB" id="A0A558ADP3"/>
<dbReference type="InterPro" id="IPR012348">
    <property type="entry name" value="RNR-like"/>
</dbReference>
<dbReference type="EC" id="1.14.13.227" evidence="1"/>
<gene>
    <name evidence="5" type="ORF">FNH06_13380</name>
</gene>
<proteinExistence type="predicted"/>
<keyword evidence="3" id="KW-0503">Monooxygenase</keyword>
<dbReference type="SUPFAM" id="SSF47240">
    <property type="entry name" value="Ferritin-like"/>
    <property type="match status" value="1"/>
</dbReference>
<name>A0A558ADP3_9PSEU</name>
<evidence type="ECO:0000313" key="5">
    <source>
        <dbReference type="EMBL" id="TVT22382.1"/>
    </source>
</evidence>
<dbReference type="Pfam" id="PF02332">
    <property type="entry name" value="Phenol_Hydrox"/>
    <property type="match status" value="1"/>
</dbReference>
<comment type="caution">
    <text evidence="5">The sequence shown here is derived from an EMBL/GenBank/DDBJ whole genome shotgun (WGS) entry which is preliminary data.</text>
</comment>
<protein>
    <recommendedName>
        <fullName evidence="1">propane 2-monooxygenase</fullName>
        <ecNumber evidence="1">1.14.13.227</ecNumber>
    </recommendedName>
</protein>
<dbReference type="PIRSF" id="PIRSF000040">
    <property type="entry name" value="MMOH_comp"/>
    <property type="match status" value="1"/>
</dbReference>
<dbReference type="GO" id="GO:0016709">
    <property type="term" value="F:oxidoreductase activity, acting on paired donors, with incorporation or reduction of molecular oxygen, NAD(P)H as one donor, and incorporation of one atom of oxygen"/>
    <property type="evidence" value="ECO:0007669"/>
    <property type="project" value="InterPro"/>
</dbReference>
<dbReference type="EMBL" id="VJZA01000018">
    <property type="protein sequence ID" value="TVT22382.1"/>
    <property type="molecule type" value="Genomic_DNA"/>
</dbReference>
<evidence type="ECO:0000256" key="2">
    <source>
        <dbReference type="ARBA" id="ARBA00023002"/>
    </source>
</evidence>
<dbReference type="InterPro" id="IPR012078">
    <property type="entry name" value="MP_mOase_hydro"/>
</dbReference>
<dbReference type="OrthoDB" id="9806768at2"/>
<keyword evidence="6" id="KW-1185">Reference proteome</keyword>
<sequence>MTVPAKKPRPRRTFSAFGDVRRMPSEYEVVTHAQNWTTRSNRLAAFEQNPSSPANLWFLTYRENSPLKAEDWEQFRDPDALTYRAYVSMQAEAEAKTGGVLDEYAQAEADRTLSPGQLALLGAMFTPSRYLVHGCQQIEAYIGYMAPTSYITNAAGFAAADFLRRVTLTAYRTKELQLAHPGSGIGEAERRVWETDESWQPARRAIEKALIAYDWGEAFTALNLVLAPTLDDVLIRQFREVCRDNGDQLSWLLASFLQADNARRNRWSAALVSFCVGQQASSADALRRWIRRWTPIADDAASGLGRLLENRPERGRDAGEVVAGARAAREAFHARVFEGLR</sequence>
<dbReference type="InterPro" id="IPR003430">
    <property type="entry name" value="Phenol_Hydrox"/>
</dbReference>